<feature type="domain" description="Heterokaryon incompatibility" evidence="2">
    <location>
        <begin position="67"/>
        <end position="211"/>
    </location>
</feature>
<dbReference type="Pfam" id="PF06985">
    <property type="entry name" value="HET"/>
    <property type="match status" value="1"/>
</dbReference>
<comment type="caution">
    <text evidence="3">The sequence shown here is derived from an EMBL/GenBank/DDBJ whole genome shotgun (WGS) entry which is preliminary data.</text>
</comment>
<dbReference type="OrthoDB" id="1470350at2759"/>
<evidence type="ECO:0000259" key="2">
    <source>
        <dbReference type="Pfam" id="PF06985"/>
    </source>
</evidence>
<evidence type="ECO:0000256" key="1">
    <source>
        <dbReference type="SAM" id="MobiDB-lite"/>
    </source>
</evidence>
<reference evidence="3 4" key="1">
    <citation type="submission" date="2017-06" db="EMBL/GenBank/DDBJ databases">
        <title>Genome of Fusarium nygamai isolate CS10214.</title>
        <authorList>
            <person name="Gardiner D.M."/>
            <person name="Obanor F."/>
            <person name="Kazan K."/>
        </authorList>
    </citation>
    <scope>NUCLEOTIDE SEQUENCE [LARGE SCALE GENOMIC DNA]</scope>
    <source>
        <strain evidence="3 4">CS10214</strain>
    </source>
</reference>
<accession>A0A2K0WN58</accession>
<dbReference type="Proteomes" id="UP000236664">
    <property type="component" value="Unassembled WGS sequence"/>
</dbReference>
<dbReference type="InterPro" id="IPR010730">
    <property type="entry name" value="HET"/>
</dbReference>
<dbReference type="PANTHER" id="PTHR24148:SF73">
    <property type="entry name" value="HET DOMAIN PROTEIN (AFU_ORTHOLOGUE AFUA_8G01020)"/>
    <property type="match status" value="1"/>
</dbReference>
<dbReference type="EMBL" id="MTQA01000048">
    <property type="protein sequence ID" value="PNP83708.1"/>
    <property type="molecule type" value="Genomic_DNA"/>
</dbReference>
<evidence type="ECO:0000313" key="3">
    <source>
        <dbReference type="EMBL" id="PNP83708.1"/>
    </source>
</evidence>
<sequence>MKDSIMLVRDFKGETDRSQDLGESWSPYQPLDQCRDCTRLLRIEAAKDGDAITGRLFEATFGDRPKFDALSYMWGEGQAEQTITLNGVSLNVRRNLWDALHYLRKHAPDNDYWIDAICINQKHIPERNRQVRMMHHIYSRAQTVVVWLGKRYAEYEAALPDLQRLGHNSSTNIHSNSELPTNSTQTNFAERNFAEKLYNDNYWNRVWIIQEIGQAQKIKVCFGNSAAEWKQFIQFVTVHNFGSKGPIRLNRHREGKYTGSNTLLQLLDNHKEADCQDRKDKVYGLVGMASDARGFSIDYDKSVFEIWTDVMEFMNRHGLFGRDITSVGRLVKFLLMGAECDPLQQILRPYAPGDGDDTIITDTKHAKAFELQGAVLGSVICVGPRPLEIVGNLQAVDMCIQQVQFNYRNDLGNAHRESDTMIQTIIELDDISLSKKCFDCRSIVQWQISGNSFSPERNHAPITSDWIRGLQGKSQGPVEKDPPSGVQSSGNNSRLFQMSARNQTPWKLGLSSSDVRVGDLICWLEWPRRAIIVRAYDEKYRWKLQVVGTAVIAEDLRKPRLDCFQRLNWSENKTKLCIFLDARTIFVLLAE</sequence>
<proteinExistence type="predicted"/>
<dbReference type="PANTHER" id="PTHR24148">
    <property type="entry name" value="ANKYRIN REPEAT DOMAIN-CONTAINING PROTEIN 39 HOMOLOG-RELATED"/>
    <property type="match status" value="1"/>
</dbReference>
<name>A0A2K0WN58_GIBNY</name>
<organism evidence="3 4">
    <name type="scientific">Gibberella nygamai</name>
    <name type="common">Bean root rot disease fungus</name>
    <name type="synonym">Fusarium nygamai</name>
    <dbReference type="NCBI Taxonomy" id="42673"/>
    <lineage>
        <taxon>Eukaryota</taxon>
        <taxon>Fungi</taxon>
        <taxon>Dikarya</taxon>
        <taxon>Ascomycota</taxon>
        <taxon>Pezizomycotina</taxon>
        <taxon>Sordariomycetes</taxon>
        <taxon>Hypocreomycetidae</taxon>
        <taxon>Hypocreales</taxon>
        <taxon>Nectriaceae</taxon>
        <taxon>Fusarium</taxon>
        <taxon>Fusarium fujikuroi species complex</taxon>
    </lineage>
</organism>
<dbReference type="AlphaFoldDB" id="A0A2K0WN58"/>
<gene>
    <name evidence="3" type="ORF">FNYG_02925</name>
</gene>
<keyword evidence="4" id="KW-1185">Reference proteome</keyword>
<dbReference type="STRING" id="42673.A0A2K0WN58"/>
<evidence type="ECO:0000313" key="4">
    <source>
        <dbReference type="Proteomes" id="UP000236664"/>
    </source>
</evidence>
<feature type="region of interest" description="Disordered" evidence="1">
    <location>
        <begin position="471"/>
        <end position="492"/>
    </location>
</feature>
<dbReference type="InterPro" id="IPR052895">
    <property type="entry name" value="HetReg/Transcr_Mod"/>
</dbReference>
<protein>
    <recommendedName>
        <fullName evidence="2">Heterokaryon incompatibility domain-containing protein</fullName>
    </recommendedName>
</protein>